<dbReference type="VEuPathDB" id="PiroplasmaDB:BMR1_01G01450"/>
<dbReference type="EC" id="1.6.5.9" evidence="2"/>
<gene>
    <name evidence="12" type="ORF">BMR1_01G01450</name>
</gene>
<dbReference type="InterPro" id="IPR045024">
    <property type="entry name" value="NDH-2"/>
</dbReference>
<evidence type="ECO:0000259" key="10">
    <source>
        <dbReference type="Pfam" id="PF07992"/>
    </source>
</evidence>
<keyword evidence="5" id="KW-0809">Transit peptide</keyword>
<dbReference type="InterPro" id="IPR036188">
    <property type="entry name" value="FAD/NAD-bd_sf"/>
</dbReference>
<evidence type="ECO:0000259" key="11">
    <source>
        <dbReference type="Pfam" id="PF22366"/>
    </source>
</evidence>
<evidence type="ECO:0000256" key="9">
    <source>
        <dbReference type="ARBA" id="ARBA00049010"/>
    </source>
</evidence>
<dbReference type="SUPFAM" id="SSF51905">
    <property type="entry name" value="FAD/NAD(P)-binding domain"/>
    <property type="match status" value="2"/>
</dbReference>
<proteinExistence type="inferred from homology"/>
<comment type="catalytic activity">
    <reaction evidence="9">
        <text>a ubiquinone + NADH + H(+) = a ubiquinol + NAD(+)</text>
        <dbReference type="Rhea" id="RHEA:23152"/>
        <dbReference type="Rhea" id="RHEA-COMP:9565"/>
        <dbReference type="Rhea" id="RHEA-COMP:9566"/>
        <dbReference type="ChEBI" id="CHEBI:15378"/>
        <dbReference type="ChEBI" id="CHEBI:16389"/>
        <dbReference type="ChEBI" id="CHEBI:17976"/>
        <dbReference type="ChEBI" id="CHEBI:57540"/>
        <dbReference type="ChEBI" id="CHEBI:57945"/>
    </reaction>
</comment>
<reference evidence="12 13" key="2">
    <citation type="journal article" date="2013" name="PLoS ONE">
        <title>Whole genome mapping and re-organization of the nuclear and mitochondrial genomes of Babesia microti isolates.</title>
        <authorList>
            <person name="Cornillot E."/>
            <person name="Dassouli A."/>
            <person name="Garg A."/>
            <person name="Pachikara N."/>
            <person name="Randazzo S."/>
            <person name="Depoix D."/>
            <person name="Carcy B."/>
            <person name="Delbecq S."/>
            <person name="Frutos R."/>
            <person name="Silva J.C."/>
            <person name="Sutton R."/>
            <person name="Krause P.J."/>
            <person name="Mamoun C.B."/>
        </authorList>
    </citation>
    <scope>NUCLEOTIDE SEQUENCE [LARGE SCALE GENOMIC DNA]</scope>
    <source>
        <strain evidence="12 13">RI</strain>
    </source>
</reference>
<dbReference type="InterPro" id="IPR054585">
    <property type="entry name" value="NDH2-like_C"/>
</dbReference>
<dbReference type="AlphaFoldDB" id="I7J5C6"/>
<dbReference type="PANTHER" id="PTHR43706:SF47">
    <property type="entry name" value="EXTERNAL NADH-UBIQUINONE OXIDOREDUCTASE 1, MITOCHONDRIAL-RELATED"/>
    <property type="match status" value="1"/>
</dbReference>
<dbReference type="GeneID" id="24423366"/>
<evidence type="ECO:0000256" key="1">
    <source>
        <dbReference type="ARBA" id="ARBA00005272"/>
    </source>
</evidence>
<dbReference type="GO" id="GO:0005739">
    <property type="term" value="C:mitochondrion"/>
    <property type="evidence" value="ECO:0007669"/>
    <property type="project" value="UniProtKB-ARBA"/>
</dbReference>
<evidence type="ECO:0000313" key="12">
    <source>
        <dbReference type="EMBL" id="CCF72752.1"/>
    </source>
</evidence>
<evidence type="ECO:0000256" key="4">
    <source>
        <dbReference type="ARBA" id="ARBA00022827"/>
    </source>
</evidence>
<feature type="domain" description="FAD/NAD(P)-binding" evidence="10">
    <location>
        <begin position="42"/>
        <end position="363"/>
    </location>
</feature>
<evidence type="ECO:0000256" key="3">
    <source>
        <dbReference type="ARBA" id="ARBA00022630"/>
    </source>
</evidence>
<dbReference type="RefSeq" id="XP_012647361.1">
    <property type="nucleotide sequence ID" value="XM_012791907.1"/>
</dbReference>
<comment type="similarity">
    <text evidence="1">Belongs to the NADH dehydrogenase family.</text>
</comment>
<keyword evidence="13" id="KW-1185">Reference proteome</keyword>
<dbReference type="OMA" id="QIPAQKD"/>
<dbReference type="KEGG" id="bmic:BMR1_01G01450"/>
<evidence type="ECO:0000256" key="6">
    <source>
        <dbReference type="ARBA" id="ARBA00023002"/>
    </source>
</evidence>
<reference evidence="12 13" key="3">
    <citation type="journal article" date="2016" name="Sci. Rep.">
        <title>Genome-wide diversity and gene expression profiling of Babesia microti isolates identify polymorphic genes that mediate host-pathogen interactions.</title>
        <authorList>
            <person name="Silva J.C."/>
            <person name="Cornillot E."/>
            <person name="McCracken C."/>
            <person name="Usmani-Brown S."/>
            <person name="Dwivedi A."/>
            <person name="Ifeonu O.O."/>
            <person name="Crabtree J."/>
            <person name="Gotia H.T."/>
            <person name="Virji A.Z."/>
            <person name="Reynes C."/>
            <person name="Colinge J."/>
            <person name="Kumar V."/>
            <person name="Lawres L."/>
            <person name="Pazzi J.E."/>
            <person name="Pablo J.V."/>
            <person name="Hung C."/>
            <person name="Brancato J."/>
            <person name="Kumari P."/>
            <person name="Orvis J."/>
            <person name="Tretina K."/>
            <person name="Chibucos M."/>
            <person name="Ott S."/>
            <person name="Sadzewicz L."/>
            <person name="Sengamalay N."/>
            <person name="Shetty A.C."/>
            <person name="Su Q."/>
            <person name="Tallon L."/>
            <person name="Fraser C.M."/>
            <person name="Frutos R."/>
            <person name="Molina D.M."/>
            <person name="Krause P.J."/>
            <person name="Ben Mamoun C."/>
        </authorList>
    </citation>
    <scope>NUCLEOTIDE SEQUENCE [LARGE SCALE GENOMIC DNA]</scope>
    <source>
        <strain evidence="12 13">RI</strain>
    </source>
</reference>
<dbReference type="EMBL" id="FO082871">
    <property type="protein sequence ID" value="CCF72752.1"/>
    <property type="molecule type" value="Genomic_DNA"/>
</dbReference>
<keyword evidence="4" id="KW-0274">FAD</keyword>
<evidence type="ECO:0000256" key="2">
    <source>
        <dbReference type="ARBA" id="ARBA00012637"/>
    </source>
</evidence>
<dbReference type="GO" id="GO:0120555">
    <property type="term" value="F:NADH dehydrogenase (ubiquinone) (non-electrogenic) activity"/>
    <property type="evidence" value="ECO:0007669"/>
    <property type="project" value="RHEA"/>
</dbReference>
<comment type="catalytic activity">
    <reaction evidence="8">
        <text>a quinone + NADH + H(+) = a quinol + NAD(+)</text>
        <dbReference type="Rhea" id="RHEA:46160"/>
        <dbReference type="ChEBI" id="CHEBI:15378"/>
        <dbReference type="ChEBI" id="CHEBI:24646"/>
        <dbReference type="ChEBI" id="CHEBI:57540"/>
        <dbReference type="ChEBI" id="CHEBI:57945"/>
        <dbReference type="ChEBI" id="CHEBI:132124"/>
        <dbReference type="EC" id="1.6.5.9"/>
    </reaction>
</comment>
<keyword evidence="6 12" id="KW-0560">Oxidoreductase</keyword>
<evidence type="ECO:0000256" key="8">
    <source>
        <dbReference type="ARBA" id="ARBA00047599"/>
    </source>
</evidence>
<reference evidence="12 13" key="1">
    <citation type="journal article" date="2012" name="Nucleic Acids Res.">
        <title>Sequencing of the smallest Apicomplexan genome from the human pathogen Babesia microti.</title>
        <authorList>
            <person name="Cornillot E."/>
            <person name="Hadj-Kaddour K."/>
            <person name="Dassouli A."/>
            <person name="Noel B."/>
            <person name="Ranwez V."/>
            <person name="Vacherie B."/>
            <person name="Augagneur Y."/>
            <person name="Bres V."/>
            <person name="Duclos A."/>
            <person name="Randazzo S."/>
            <person name="Carcy B."/>
            <person name="Debierre-Grockiego F."/>
            <person name="Delbecq S."/>
            <person name="Moubri-Menage K."/>
            <person name="Shams-Eldin H."/>
            <person name="Usmani-Brown S."/>
            <person name="Bringaud F."/>
            <person name="Wincker P."/>
            <person name="Vivares C.P."/>
            <person name="Schwarz R.T."/>
            <person name="Schetters T.P."/>
            <person name="Krause P.J."/>
            <person name="Gorenflot A."/>
            <person name="Berry V."/>
            <person name="Barbe V."/>
            <person name="Ben Mamoun C."/>
        </authorList>
    </citation>
    <scope>NUCLEOTIDE SEQUENCE [LARGE SCALE GENOMIC DNA]</scope>
    <source>
        <strain evidence="12 13">RI</strain>
    </source>
</reference>
<organism evidence="12 13">
    <name type="scientific">Babesia microti (strain RI)</name>
    <dbReference type="NCBI Taxonomy" id="1133968"/>
    <lineage>
        <taxon>Eukaryota</taxon>
        <taxon>Sar</taxon>
        <taxon>Alveolata</taxon>
        <taxon>Apicomplexa</taxon>
        <taxon>Aconoidasida</taxon>
        <taxon>Piroplasmida</taxon>
        <taxon>Babesiidae</taxon>
        <taxon>Babesia</taxon>
    </lineage>
</organism>
<dbReference type="Pfam" id="PF07992">
    <property type="entry name" value="Pyr_redox_2"/>
    <property type="match status" value="1"/>
</dbReference>
<evidence type="ECO:0000313" key="13">
    <source>
        <dbReference type="Proteomes" id="UP000002899"/>
    </source>
</evidence>
<dbReference type="Pfam" id="PF22366">
    <property type="entry name" value="NDH2_C"/>
    <property type="match status" value="1"/>
</dbReference>
<accession>I7J5C6</accession>
<evidence type="ECO:0000256" key="5">
    <source>
        <dbReference type="ARBA" id="ARBA00022946"/>
    </source>
</evidence>
<dbReference type="PRINTS" id="PR00368">
    <property type="entry name" value="FADPNR"/>
</dbReference>
<evidence type="ECO:0000256" key="7">
    <source>
        <dbReference type="ARBA" id="ARBA00023027"/>
    </source>
</evidence>
<dbReference type="InterPro" id="IPR023753">
    <property type="entry name" value="FAD/NAD-binding_dom"/>
</dbReference>
<protein>
    <recommendedName>
        <fullName evidence="2">NADH:ubiquinone reductase (non-electrogenic)</fullName>
        <ecNumber evidence="2">1.6.5.9</ecNumber>
    </recommendedName>
</protein>
<sequence>MYAVLGRHGMLNREINCLYHICKRFTGQNSIKNNVNGKSLPKVVIAGSGWAAIHFAKQLNRIKFDTYIVSPKNFFTFTPLLPFVSSGKILPEACTESLHYLFNGTQPKLIFSEGFDVDFDGKSLICHNISANNDSVEVTKIPYDYLVIAVGAVTNTFNIPNVDKYAYFLKDISDAKAIYNRICSNCEYASYPNLPVQKVEDLCRIMIVGGGPTGVETAACINETIVKSLSIQFPHLKQYLKIYLVESGSALLVTFSPKISKYTLKTFENNDIMVKLNTRMERVEQDYCEFVDNVTGTKTRIGHGIVIWVSGLTGRPFTKKLIEKLSKSGMQNQRNSLSVDQYFRVRGADDVFALGDCAQMIPDKMSDQAEAIANLLGNKLTAKKLNSFRNVLLNKYPQMSKLKWKGPYNNDNLSLDEFKKLLIGIDSGFRGPFPTAQNAKQEGIYLANVFNQFLTHNSCGLNTYELLGQNSLYVKPFCEVWKGSIAYVGMNRTVFKLPFIELTGKLLLQTLWKFITIDMLFTYRSKTALLLSWMLDRMFGKARANLQHSKPHYK</sequence>
<name>I7J5C6_BABMR</name>
<keyword evidence="3" id="KW-0285">Flavoprotein</keyword>
<dbReference type="PANTHER" id="PTHR43706">
    <property type="entry name" value="NADH DEHYDROGENASE"/>
    <property type="match status" value="1"/>
</dbReference>
<dbReference type="OrthoDB" id="3244603at2759"/>
<dbReference type="Gene3D" id="3.50.50.100">
    <property type="match status" value="1"/>
</dbReference>
<keyword evidence="7" id="KW-0520">NAD</keyword>
<dbReference type="Proteomes" id="UP000002899">
    <property type="component" value="Chromosome I"/>
</dbReference>
<feature type="domain" description="External alternative NADH-ubiquinone oxidoreductase-like C-terminal" evidence="11">
    <location>
        <begin position="481"/>
        <end position="541"/>
    </location>
</feature>